<evidence type="ECO:0000313" key="1">
    <source>
        <dbReference type="EMBL" id="RJE87308.1"/>
    </source>
</evidence>
<keyword evidence="2" id="KW-1185">Reference proteome</keyword>
<dbReference type="RefSeq" id="WP_119746939.1">
    <property type="nucleotide sequence ID" value="NZ_QZCG01000003.1"/>
</dbReference>
<evidence type="ECO:0008006" key="3">
    <source>
        <dbReference type="Google" id="ProtNLM"/>
    </source>
</evidence>
<comment type="caution">
    <text evidence="1">The sequence shown here is derived from an EMBL/GenBank/DDBJ whole genome shotgun (WGS) entry which is preliminary data.</text>
</comment>
<proteinExistence type="predicted"/>
<organism evidence="1 2">
    <name type="scientific">Paracoccus onubensis</name>
    <dbReference type="NCBI Taxonomy" id="1675788"/>
    <lineage>
        <taxon>Bacteria</taxon>
        <taxon>Pseudomonadati</taxon>
        <taxon>Pseudomonadota</taxon>
        <taxon>Alphaproteobacteria</taxon>
        <taxon>Rhodobacterales</taxon>
        <taxon>Paracoccaceae</taxon>
        <taxon>Paracoccus</taxon>
    </lineage>
</organism>
<protein>
    <recommendedName>
        <fullName evidence="3">DUF3137 domain-containing protein</fullName>
    </recommendedName>
</protein>
<gene>
    <name evidence="1" type="ORF">D3P04_06120</name>
</gene>
<dbReference type="OrthoDB" id="7990319at2"/>
<dbReference type="EMBL" id="QZCG01000003">
    <property type="protein sequence ID" value="RJE87308.1"/>
    <property type="molecule type" value="Genomic_DNA"/>
</dbReference>
<dbReference type="Proteomes" id="UP000284202">
    <property type="component" value="Unassembled WGS sequence"/>
</dbReference>
<dbReference type="AlphaFoldDB" id="A0A418T283"/>
<accession>A0A418T283</accession>
<sequence>MQNYGLTLLLIMAGAGVAMLAHQSIRAAHARRLSRLAYFDHCRALFSAPRLSRCATGFPRLSGKYEDSMADLQVVPDTLTFRKLPALWVLVTLPGPLPVLSTFNLMIRPTGVEPFSGFHRLPDQIAIPDGFPQDCAIRTDDPRHLLPEELLAPHLSLFDNPRIKELVISPKGLRIVFLAEEADRTRYLLFRDAEMGRTPLSPDQIAPVLERLQAIKADIEHYGLDDSRRAA</sequence>
<name>A0A418T283_9RHOB</name>
<evidence type="ECO:0000313" key="2">
    <source>
        <dbReference type="Proteomes" id="UP000284202"/>
    </source>
</evidence>
<reference evidence="2" key="1">
    <citation type="submission" date="2018-09" db="EMBL/GenBank/DDBJ databases">
        <title>Acidovorax cavernicola nov. sp. isolated from Gruta de las Maravillas (Aracena, Spain).</title>
        <authorList>
            <person name="Jurado V."/>
            <person name="Gutierrez-Patricio S."/>
            <person name="Gonzalez-Pimentel J.L."/>
            <person name="Miller A.Z."/>
            <person name="Laiz L."/>
            <person name="Saiz-Jimenez C."/>
        </authorList>
    </citation>
    <scope>NUCLEOTIDE SEQUENCE [LARGE SCALE GENOMIC DNA]</scope>
    <source>
        <strain evidence="2">1011MAR3C25</strain>
    </source>
</reference>